<dbReference type="SUPFAM" id="SSF53850">
    <property type="entry name" value="Periplasmic binding protein-like II"/>
    <property type="match status" value="1"/>
</dbReference>
<dbReference type="Gene3D" id="3.40.190.290">
    <property type="match status" value="1"/>
</dbReference>
<accession>A0ABU4C2P8</accession>
<dbReference type="PROSITE" id="PS50931">
    <property type="entry name" value="HTH_LYSR"/>
    <property type="match status" value="1"/>
</dbReference>
<dbReference type="InterPro" id="IPR000847">
    <property type="entry name" value="LysR_HTH_N"/>
</dbReference>
<dbReference type="InterPro" id="IPR050950">
    <property type="entry name" value="HTH-type_LysR_regulators"/>
</dbReference>
<keyword evidence="7" id="KW-1185">Reference proteome</keyword>
<evidence type="ECO:0000259" key="5">
    <source>
        <dbReference type="PROSITE" id="PS50931"/>
    </source>
</evidence>
<dbReference type="PRINTS" id="PR00039">
    <property type="entry name" value="HTHLYSR"/>
</dbReference>
<dbReference type="InterPro" id="IPR036390">
    <property type="entry name" value="WH_DNA-bd_sf"/>
</dbReference>
<dbReference type="Proteomes" id="UP001185927">
    <property type="component" value="Unassembled WGS sequence"/>
</dbReference>
<dbReference type="Gene3D" id="1.10.10.10">
    <property type="entry name" value="Winged helix-like DNA-binding domain superfamily/Winged helix DNA-binding domain"/>
    <property type="match status" value="1"/>
</dbReference>
<reference evidence="6 7" key="1">
    <citation type="submission" date="2023-10" db="EMBL/GenBank/DDBJ databases">
        <title>Development of a sustainable strategy for remediation of hydrocarbon-contaminated territories based on the waste exchange concept.</title>
        <authorList>
            <person name="Krivoruchko A."/>
        </authorList>
    </citation>
    <scope>NUCLEOTIDE SEQUENCE [LARGE SCALE GENOMIC DNA]</scope>
    <source>
        <strain evidence="6 7">IEGM 1203</strain>
    </source>
</reference>
<dbReference type="SUPFAM" id="SSF46785">
    <property type="entry name" value="Winged helix' DNA-binding domain"/>
    <property type="match status" value="1"/>
</dbReference>
<keyword evidence="4" id="KW-0804">Transcription</keyword>
<evidence type="ECO:0000313" key="6">
    <source>
        <dbReference type="EMBL" id="MDV6270756.1"/>
    </source>
</evidence>
<evidence type="ECO:0000313" key="7">
    <source>
        <dbReference type="Proteomes" id="UP001185927"/>
    </source>
</evidence>
<evidence type="ECO:0000256" key="1">
    <source>
        <dbReference type="ARBA" id="ARBA00009437"/>
    </source>
</evidence>
<sequence length="305" mass="33526">MEVQQLRCIVAVADYAHFTRAAQSLHLTQPALSNAIAKLEKELELKIFVRTPRGAEVSVDGARVVDSARRVLHSLGELNSVVDSIKGVTTGALRIATRRTFMRTTTELVRRFHEKYPLVSIDVTDPMTDEEVFDAVDQGKCDVGFCRIGGRLPGLDFQVLYESELVVLSAATADDCPPRVLSWPDVAELELIAPSAGSPVRVGLERIFIEQSLQMKVCIESENFESRVDMARMGLGSTIADRVSVLGLPGFRIDSINPPIPTKIGVINRSHSVPPTVHAFKSPAREYFTDNFPQVAQFELGARPA</sequence>
<proteinExistence type="inferred from homology"/>
<organism evidence="6 7">
    <name type="scientific">Rhodococcus globerulus</name>
    <dbReference type="NCBI Taxonomy" id="33008"/>
    <lineage>
        <taxon>Bacteria</taxon>
        <taxon>Bacillati</taxon>
        <taxon>Actinomycetota</taxon>
        <taxon>Actinomycetes</taxon>
        <taxon>Mycobacteriales</taxon>
        <taxon>Nocardiaceae</taxon>
        <taxon>Rhodococcus</taxon>
    </lineage>
</organism>
<dbReference type="PANTHER" id="PTHR30419">
    <property type="entry name" value="HTH-TYPE TRANSCRIPTIONAL REGULATOR YBHD"/>
    <property type="match status" value="1"/>
</dbReference>
<dbReference type="InterPro" id="IPR005119">
    <property type="entry name" value="LysR_subst-bd"/>
</dbReference>
<dbReference type="Pfam" id="PF00126">
    <property type="entry name" value="HTH_1"/>
    <property type="match status" value="1"/>
</dbReference>
<name>A0ABU4C2P8_RHOGO</name>
<dbReference type="Pfam" id="PF03466">
    <property type="entry name" value="LysR_substrate"/>
    <property type="match status" value="1"/>
</dbReference>
<protein>
    <submittedName>
        <fullName evidence="6">LysR family transcriptional regulator</fullName>
    </submittedName>
</protein>
<feature type="domain" description="HTH lysR-type" evidence="5">
    <location>
        <begin position="1"/>
        <end position="58"/>
    </location>
</feature>
<comment type="caution">
    <text evidence="6">The sequence shown here is derived from an EMBL/GenBank/DDBJ whole genome shotgun (WGS) entry which is preliminary data.</text>
</comment>
<dbReference type="InterPro" id="IPR036388">
    <property type="entry name" value="WH-like_DNA-bd_sf"/>
</dbReference>
<comment type="similarity">
    <text evidence="1">Belongs to the LysR transcriptional regulatory family.</text>
</comment>
<evidence type="ECO:0000256" key="4">
    <source>
        <dbReference type="ARBA" id="ARBA00023163"/>
    </source>
</evidence>
<dbReference type="RefSeq" id="WP_317545189.1">
    <property type="nucleotide sequence ID" value="NZ_JAWLKB010000023.1"/>
</dbReference>
<dbReference type="CDD" id="cd05466">
    <property type="entry name" value="PBP2_LTTR_substrate"/>
    <property type="match status" value="1"/>
</dbReference>
<keyword evidence="3" id="KW-0238">DNA-binding</keyword>
<evidence type="ECO:0000256" key="3">
    <source>
        <dbReference type="ARBA" id="ARBA00023125"/>
    </source>
</evidence>
<keyword evidence="2" id="KW-0805">Transcription regulation</keyword>
<dbReference type="EMBL" id="JAWLKB010000023">
    <property type="protein sequence ID" value="MDV6270756.1"/>
    <property type="molecule type" value="Genomic_DNA"/>
</dbReference>
<gene>
    <name evidence="6" type="ORF">R3Q16_29430</name>
</gene>
<evidence type="ECO:0000256" key="2">
    <source>
        <dbReference type="ARBA" id="ARBA00023015"/>
    </source>
</evidence>